<feature type="region of interest" description="Disordered" evidence="6">
    <location>
        <begin position="134"/>
        <end position="170"/>
    </location>
</feature>
<evidence type="ECO:0000313" key="8">
    <source>
        <dbReference type="Proteomes" id="UP000504630"/>
    </source>
</evidence>
<gene>
    <name evidence="9" type="primary">hbs1l</name>
</gene>
<accession>A0A6J2S670</accession>
<evidence type="ECO:0000313" key="9">
    <source>
        <dbReference type="RefSeq" id="XP_029318768.1"/>
    </source>
</evidence>
<dbReference type="GO" id="GO:0016787">
    <property type="term" value="F:hydrolase activity"/>
    <property type="evidence" value="ECO:0007669"/>
    <property type="project" value="UniProtKB-KW"/>
</dbReference>
<dbReference type="RefSeq" id="XP_029318768.1">
    <property type="nucleotide sequence ID" value="XM_029462908.1"/>
</dbReference>
<evidence type="ECO:0000256" key="1">
    <source>
        <dbReference type="ARBA" id="ARBA00004496"/>
    </source>
</evidence>
<keyword evidence="4" id="KW-0378">Hydrolase</keyword>
<evidence type="ECO:0000259" key="7">
    <source>
        <dbReference type="Pfam" id="PF08938"/>
    </source>
</evidence>
<dbReference type="GO" id="GO:0006412">
    <property type="term" value="P:translation"/>
    <property type="evidence" value="ECO:0007669"/>
    <property type="project" value="UniProtKB-KW"/>
</dbReference>
<dbReference type="GO" id="GO:0005737">
    <property type="term" value="C:cytoplasm"/>
    <property type="evidence" value="ECO:0007669"/>
    <property type="project" value="UniProtKB-SubCell"/>
</dbReference>
<feature type="domain" description="HBS1-like protein N-terminal" evidence="7">
    <location>
        <begin position="56"/>
        <end position="129"/>
    </location>
</feature>
<dbReference type="Pfam" id="PF08938">
    <property type="entry name" value="HBS1_N"/>
    <property type="match status" value="1"/>
</dbReference>
<feature type="compositionally biased region" description="Acidic residues" evidence="6">
    <location>
        <begin position="12"/>
        <end position="27"/>
    </location>
</feature>
<feature type="region of interest" description="Disordered" evidence="6">
    <location>
        <begin position="1"/>
        <end position="27"/>
    </location>
</feature>
<proteinExistence type="predicted"/>
<dbReference type="FunFam" id="1.10.8.10:FF:000039">
    <property type="entry name" value="HBS1-like translational GTPase"/>
    <property type="match status" value="1"/>
</dbReference>
<dbReference type="InterPro" id="IPR015033">
    <property type="entry name" value="HBS1-like_N"/>
</dbReference>
<protein>
    <submittedName>
        <fullName evidence="9">HBS1-like protein isoform X2</fullName>
    </submittedName>
</protein>
<keyword evidence="5" id="KW-0648">Protein biosynthesis</keyword>
<dbReference type="AlphaFoldDB" id="A0A6J2S670"/>
<dbReference type="InterPro" id="IPR037189">
    <property type="entry name" value="HBS1-like_N_sf"/>
</dbReference>
<dbReference type="Proteomes" id="UP000504630">
    <property type="component" value="Chromosome 24"/>
</dbReference>
<evidence type="ECO:0000256" key="4">
    <source>
        <dbReference type="ARBA" id="ARBA00022801"/>
    </source>
</evidence>
<feature type="region of interest" description="Disordered" evidence="6">
    <location>
        <begin position="569"/>
        <end position="589"/>
    </location>
</feature>
<keyword evidence="3" id="KW-0597">Phosphoprotein</keyword>
<comment type="subcellular location">
    <subcellularLocation>
        <location evidence="1">Cytoplasm</location>
    </subcellularLocation>
</comment>
<organism evidence="8 9">
    <name type="scientific">Cottoperca gobio</name>
    <name type="common">Frogmouth</name>
    <name type="synonym">Aphritis gobio</name>
    <dbReference type="NCBI Taxonomy" id="56716"/>
    <lineage>
        <taxon>Eukaryota</taxon>
        <taxon>Metazoa</taxon>
        <taxon>Chordata</taxon>
        <taxon>Craniata</taxon>
        <taxon>Vertebrata</taxon>
        <taxon>Euteleostomi</taxon>
        <taxon>Actinopterygii</taxon>
        <taxon>Neopterygii</taxon>
        <taxon>Teleostei</taxon>
        <taxon>Neoteleostei</taxon>
        <taxon>Acanthomorphata</taxon>
        <taxon>Eupercaria</taxon>
        <taxon>Perciformes</taxon>
        <taxon>Notothenioidei</taxon>
        <taxon>Bovichtidae</taxon>
        <taxon>Cottoperca</taxon>
    </lineage>
</organism>
<evidence type="ECO:0000256" key="5">
    <source>
        <dbReference type="ARBA" id="ARBA00022917"/>
    </source>
</evidence>
<name>A0A6J2S670_COTGO</name>
<dbReference type="SUPFAM" id="SSF109732">
    <property type="entry name" value="HBS1-like domain"/>
    <property type="match status" value="1"/>
</dbReference>
<dbReference type="CTD" id="10767"/>
<sequence>MSRHRNVRGYNYDEDLDDDDVYGQSVDDDYCISPATANQFIYSRQERQAPKEQPLEEEEYEDDVPMSPTISHDLDPLDQAKLYSCLDHMRTVLGDAVHDSVLSQAAIKCGFDPQKALDAVLSEDAKTAPVIKSANEETASVPRVSQEKAPLPQRTKKEAAAEKGARLSASHTDITSNANKAQTDCYKHTQPRVQASAPNLRDLLTQHKADSVVSNSDNLNFINQNSGPGGASLAQLMSEHEHKSKTPGVVDTGRGLGIPSLSTLTVGTNSPSTIMSNRNSLSLGTLASLNMTSAAHSPAPSLLSVSICSLSLNNPKLTTASSSMDAPPGFGSLSSVLLSNQYSVGIGIGSKTTMADPKGSPSLADLIQEHSNRSPTISNSFPTPQNSITSVTNQAMASPAQTLLLSGLASQHQNRNTLIQSQSQSTEKPANNLTFPKPTNNTPACLVETASLSQLALQHRTNSSFTSPQPFCAESAANALKQPPGISELLSLTHLASEHKGKTSTTSNGSQYSLTSLLSPAKPERAGVLAERIIEGGTKRRLDHKPYHQNVRPPKLKQTIDLSALMAQSDGAGPRHFDNDLPSPSSPTSFAAGLDPSVFAQPSVFAITLSIQSHIQRKRNMLKGQLGGQKTGNGYRAFLCTSQDKSEEQHTPLPPIVPFCFDAPSPDDIVRANQQKAFTR</sequence>
<dbReference type="GeneID" id="115028954"/>
<reference evidence="9" key="1">
    <citation type="submission" date="2025-08" db="UniProtKB">
        <authorList>
            <consortium name="RefSeq"/>
        </authorList>
    </citation>
    <scope>IDENTIFICATION</scope>
</reference>
<keyword evidence="2" id="KW-0963">Cytoplasm</keyword>
<feature type="compositionally biased region" description="Basic and acidic residues" evidence="6">
    <location>
        <begin position="155"/>
        <end position="165"/>
    </location>
</feature>
<evidence type="ECO:0000256" key="2">
    <source>
        <dbReference type="ARBA" id="ARBA00022490"/>
    </source>
</evidence>
<feature type="region of interest" description="Disordered" evidence="6">
    <location>
        <begin position="414"/>
        <end position="438"/>
    </location>
</feature>
<evidence type="ECO:0000256" key="3">
    <source>
        <dbReference type="ARBA" id="ARBA00022553"/>
    </source>
</evidence>
<dbReference type="Gene3D" id="1.10.8.10">
    <property type="entry name" value="DNA helicase RuvA subunit, C-terminal domain"/>
    <property type="match status" value="1"/>
</dbReference>
<keyword evidence="8" id="KW-1185">Reference proteome</keyword>
<evidence type="ECO:0000256" key="6">
    <source>
        <dbReference type="SAM" id="MobiDB-lite"/>
    </source>
</evidence>